<protein>
    <recommendedName>
        <fullName evidence="3">DUF4296 domain-containing protein</fullName>
    </recommendedName>
</protein>
<name>A0ABX4BWP1_FLAFR</name>
<sequence length="158" mass="19003">MLNKILGLVFLFCLFSCKEKVEMQVQKEENLEEINQDEVTTISARVTDYDTLINRVKKRGDIDAYDELFYSFKDCCFRESTDSVMVYAKIMAEKFNYERAYYHFYDAILEKHGIDYTNFPQIDISKMEKQDKQKLENWFKFMIERKQISQQTLDSIKK</sequence>
<organism evidence="1 2">
    <name type="scientific">Flavobacterium frigidimaris</name>
    <dbReference type="NCBI Taxonomy" id="262320"/>
    <lineage>
        <taxon>Bacteria</taxon>
        <taxon>Pseudomonadati</taxon>
        <taxon>Bacteroidota</taxon>
        <taxon>Flavobacteriia</taxon>
        <taxon>Flavobacteriales</taxon>
        <taxon>Flavobacteriaceae</taxon>
        <taxon>Flavobacterium</taxon>
    </lineage>
</organism>
<evidence type="ECO:0000313" key="1">
    <source>
        <dbReference type="EMBL" id="OXA82463.1"/>
    </source>
</evidence>
<accession>A0ABX4BWP1</accession>
<comment type="caution">
    <text evidence="1">The sequence shown here is derived from an EMBL/GenBank/DDBJ whole genome shotgun (WGS) entry which is preliminary data.</text>
</comment>
<proteinExistence type="predicted"/>
<evidence type="ECO:0000313" key="2">
    <source>
        <dbReference type="Proteomes" id="UP000198382"/>
    </source>
</evidence>
<gene>
    <name evidence="1" type="ORF">B0A65_00230</name>
</gene>
<dbReference type="EMBL" id="MUGV01000001">
    <property type="protein sequence ID" value="OXA82463.1"/>
    <property type="molecule type" value="Genomic_DNA"/>
</dbReference>
<reference evidence="1 2" key="1">
    <citation type="submission" date="2016-11" db="EMBL/GenBank/DDBJ databases">
        <title>Whole genomes of Flavobacteriaceae.</title>
        <authorList>
            <person name="Stine C."/>
            <person name="Li C."/>
            <person name="Tadesse D."/>
        </authorList>
    </citation>
    <scope>NUCLEOTIDE SEQUENCE [LARGE SCALE GENOMIC DNA]</scope>
    <source>
        <strain evidence="1 2">DSM 15937</strain>
    </source>
</reference>
<keyword evidence="2" id="KW-1185">Reference proteome</keyword>
<dbReference type="Proteomes" id="UP000198382">
    <property type="component" value="Unassembled WGS sequence"/>
</dbReference>
<evidence type="ECO:0008006" key="3">
    <source>
        <dbReference type="Google" id="ProtNLM"/>
    </source>
</evidence>